<dbReference type="GO" id="GO:0042157">
    <property type="term" value="P:lipoprotein metabolic process"/>
    <property type="evidence" value="ECO:0007669"/>
    <property type="project" value="InterPro"/>
</dbReference>
<evidence type="ECO:0000256" key="1">
    <source>
        <dbReference type="ARBA" id="ARBA00010090"/>
    </source>
</evidence>
<dbReference type="GO" id="GO:0006869">
    <property type="term" value="P:lipid transport"/>
    <property type="evidence" value="ECO:0007669"/>
    <property type="project" value="InterPro"/>
</dbReference>
<dbReference type="EMBL" id="JAOPGA020001667">
    <property type="protein sequence ID" value="KAL0490335.1"/>
    <property type="molecule type" value="Genomic_DNA"/>
</dbReference>
<dbReference type="PANTHER" id="PTHR14096">
    <property type="entry name" value="APOLIPOPROTEIN L"/>
    <property type="match status" value="1"/>
</dbReference>
<feature type="region of interest" description="Disordered" evidence="2">
    <location>
        <begin position="1"/>
        <end position="104"/>
    </location>
</feature>
<dbReference type="GO" id="GO:0016020">
    <property type="term" value="C:membrane"/>
    <property type="evidence" value="ECO:0007669"/>
    <property type="project" value="TreeGrafter"/>
</dbReference>
<evidence type="ECO:0000313" key="4">
    <source>
        <dbReference type="EMBL" id="KAL0490335.1"/>
    </source>
</evidence>
<dbReference type="Proteomes" id="UP001431209">
    <property type="component" value="Unassembled WGS sequence"/>
</dbReference>
<dbReference type="InterPro" id="IPR008405">
    <property type="entry name" value="ApoL"/>
</dbReference>
<accession>A0AAW2ZNI6</accession>
<reference evidence="4 5" key="1">
    <citation type="submission" date="2024-03" db="EMBL/GenBank/DDBJ databases">
        <title>The Acrasis kona genome and developmental transcriptomes reveal deep origins of eukaryotic multicellular pathways.</title>
        <authorList>
            <person name="Sheikh S."/>
            <person name="Fu C.-J."/>
            <person name="Brown M.W."/>
            <person name="Baldauf S.L."/>
        </authorList>
    </citation>
    <scope>NUCLEOTIDE SEQUENCE [LARGE SCALE GENOMIC DNA]</scope>
    <source>
        <strain evidence="4 5">ATCC MYA-3509</strain>
    </source>
</reference>
<comment type="caution">
    <text evidence="4">The sequence shown here is derived from an EMBL/GenBank/DDBJ whole genome shotgun (WGS) entry which is preliminary data.</text>
</comment>
<keyword evidence="3" id="KW-1133">Transmembrane helix</keyword>
<organism evidence="4 5">
    <name type="scientific">Acrasis kona</name>
    <dbReference type="NCBI Taxonomy" id="1008807"/>
    <lineage>
        <taxon>Eukaryota</taxon>
        <taxon>Discoba</taxon>
        <taxon>Heterolobosea</taxon>
        <taxon>Tetramitia</taxon>
        <taxon>Eutetramitia</taxon>
        <taxon>Acrasidae</taxon>
        <taxon>Acrasis</taxon>
    </lineage>
</organism>
<dbReference type="GO" id="GO:0008289">
    <property type="term" value="F:lipid binding"/>
    <property type="evidence" value="ECO:0007669"/>
    <property type="project" value="InterPro"/>
</dbReference>
<feature type="compositionally biased region" description="Pro residues" evidence="2">
    <location>
        <begin position="15"/>
        <end position="28"/>
    </location>
</feature>
<feature type="transmembrane region" description="Helical" evidence="3">
    <location>
        <begin position="154"/>
        <end position="174"/>
    </location>
</feature>
<dbReference type="PANTHER" id="PTHR14096:SF28">
    <property type="entry name" value="APOLIPOPROTEIN L, 1-RELATED"/>
    <property type="match status" value="1"/>
</dbReference>
<name>A0AAW2ZNI6_9EUKA</name>
<feature type="compositionally biased region" description="Polar residues" evidence="2">
    <location>
        <begin position="73"/>
        <end position="99"/>
    </location>
</feature>
<keyword evidence="3" id="KW-0472">Membrane</keyword>
<sequence length="349" mass="37005">MSAFSKTSPFKQQKPPTPTSKLPPPPPSNLSSPTPSVKPPPIPKTLTPSPPAVPTTSSIQTKSNPPLPDKTNRGGNQLTSIQTTNLPPAPKRTSSGSSLPPTPNLREARLRQLQESAEKWVSHRKHLIRSMDNMILNLNDVKEKGLMASVGGRTGSLVGLGMMTGGVVLAPFTLGASLLAVPAGLAVTGVGVGTSVGAVAYEWKNTRDSLKQIQGEMEKDVKYAEQVIQNATLLSNCDPDCDSRILNVNDFNVKAINFILGVSGNPHKTVEDKSGVSSSTIKSGAVFGAKVIVGFNPIIGVPLDLMLIADDMEQIEKKEPASLAAVMVPVSRDLKKQLKQATEEVAENE</sequence>
<proteinExistence type="inferred from homology"/>
<dbReference type="GO" id="GO:0005576">
    <property type="term" value="C:extracellular region"/>
    <property type="evidence" value="ECO:0007669"/>
    <property type="project" value="InterPro"/>
</dbReference>
<evidence type="ECO:0000256" key="2">
    <source>
        <dbReference type="SAM" id="MobiDB-lite"/>
    </source>
</evidence>
<comment type="similarity">
    <text evidence="1">Belongs to the apolipoprotein L family.</text>
</comment>
<keyword evidence="5" id="KW-1185">Reference proteome</keyword>
<feature type="compositionally biased region" description="Low complexity" evidence="2">
    <location>
        <begin position="1"/>
        <end position="14"/>
    </location>
</feature>
<evidence type="ECO:0000313" key="5">
    <source>
        <dbReference type="Proteomes" id="UP001431209"/>
    </source>
</evidence>
<dbReference type="AlphaFoldDB" id="A0AAW2ZNI6"/>
<feature type="compositionally biased region" description="Pro residues" evidence="2">
    <location>
        <begin position="36"/>
        <end position="53"/>
    </location>
</feature>
<protein>
    <submittedName>
        <fullName evidence="4">Uncharacterized protein</fullName>
    </submittedName>
</protein>
<evidence type="ECO:0000256" key="3">
    <source>
        <dbReference type="SAM" id="Phobius"/>
    </source>
</evidence>
<feature type="transmembrane region" description="Helical" evidence="3">
    <location>
        <begin position="180"/>
        <end position="201"/>
    </location>
</feature>
<keyword evidence="3" id="KW-0812">Transmembrane</keyword>
<gene>
    <name evidence="4" type="ORF">AKO1_006503</name>
</gene>